<dbReference type="RefSeq" id="WP_209812435.1">
    <property type="nucleotide sequence ID" value="NZ_JAGGKT010000021.1"/>
</dbReference>
<proteinExistence type="predicted"/>
<dbReference type="Proteomes" id="UP001519343">
    <property type="component" value="Unassembled WGS sequence"/>
</dbReference>
<gene>
    <name evidence="1" type="ORF">J2Z37_004465</name>
</gene>
<dbReference type="EMBL" id="JAGGKT010000021">
    <property type="protein sequence ID" value="MBP1934445.1"/>
    <property type="molecule type" value="Genomic_DNA"/>
</dbReference>
<reference evidence="1 2" key="1">
    <citation type="submission" date="2021-03" db="EMBL/GenBank/DDBJ databases">
        <title>Genomic Encyclopedia of Type Strains, Phase IV (KMG-IV): sequencing the most valuable type-strain genomes for metagenomic binning, comparative biology and taxonomic classification.</title>
        <authorList>
            <person name="Goeker M."/>
        </authorList>
    </citation>
    <scope>NUCLEOTIDE SEQUENCE [LARGE SCALE GENOMIC DNA]</scope>
    <source>
        <strain evidence="1 2">DSM 24738</strain>
    </source>
</reference>
<evidence type="ECO:0000313" key="1">
    <source>
        <dbReference type="EMBL" id="MBP1934445.1"/>
    </source>
</evidence>
<organism evidence="1 2">
    <name type="scientific">Ammoniphilus resinae</name>
    <dbReference type="NCBI Taxonomy" id="861532"/>
    <lineage>
        <taxon>Bacteria</taxon>
        <taxon>Bacillati</taxon>
        <taxon>Bacillota</taxon>
        <taxon>Bacilli</taxon>
        <taxon>Bacillales</taxon>
        <taxon>Paenibacillaceae</taxon>
        <taxon>Aneurinibacillus group</taxon>
        <taxon>Ammoniphilus</taxon>
    </lineage>
</organism>
<accession>A0ABS4GVY8</accession>
<keyword evidence="2" id="KW-1185">Reference proteome</keyword>
<evidence type="ECO:0000313" key="2">
    <source>
        <dbReference type="Proteomes" id="UP001519343"/>
    </source>
</evidence>
<comment type="caution">
    <text evidence="1">The sequence shown here is derived from an EMBL/GenBank/DDBJ whole genome shotgun (WGS) entry which is preliminary data.</text>
</comment>
<name>A0ABS4GVY8_9BACL</name>
<protein>
    <recommendedName>
        <fullName evidence="3">Transposase</fullName>
    </recommendedName>
</protein>
<sequence length="153" mass="18032">MGNRIKRSIFKKLSGRIKRLIKSSSVIGSGKWRVVYDISHDKVLKVAKRPKGIKCNKKEGRIYKKASSSVKKHLAKVFDHGRGWIIMKKVDTPFPDSKKYKKRLLKLKRKFKKHGIKPIDITRNRKPKADNLRLRNRRIIVIDYGNFKLKRKK</sequence>
<evidence type="ECO:0008006" key="3">
    <source>
        <dbReference type="Google" id="ProtNLM"/>
    </source>
</evidence>